<gene>
    <name evidence="2" type="ORF">CUN48_08080</name>
</gene>
<evidence type="ECO:0008006" key="4">
    <source>
        <dbReference type="Google" id="ProtNLM"/>
    </source>
</evidence>
<dbReference type="AlphaFoldDB" id="A0A2M8QCK9"/>
<organism evidence="2 3">
    <name type="scientific">Candidatus Thermofonsia Clade 3 bacterium</name>
    <dbReference type="NCBI Taxonomy" id="2364212"/>
    <lineage>
        <taxon>Bacteria</taxon>
        <taxon>Bacillati</taxon>
        <taxon>Chloroflexota</taxon>
        <taxon>Candidatus Thermofontia</taxon>
        <taxon>Candidatus Thermofonsia Clade 3</taxon>
    </lineage>
</organism>
<protein>
    <recommendedName>
        <fullName evidence="4">DUF3109 domain-containing protein</fullName>
    </recommendedName>
</protein>
<reference evidence="2 3" key="1">
    <citation type="submission" date="2017-11" db="EMBL/GenBank/DDBJ databases">
        <title>Evolution of Phototrophy in the Chloroflexi Phylum Driven by Horizontal Gene Transfer.</title>
        <authorList>
            <person name="Ward L.M."/>
            <person name="Hemp J."/>
            <person name="Shih P.M."/>
            <person name="Mcglynn S.E."/>
            <person name="Fischer W."/>
        </authorList>
    </citation>
    <scope>NUCLEOTIDE SEQUENCE [LARGE SCALE GENOMIC DNA]</scope>
    <source>
        <strain evidence="2">JP3_7</strain>
    </source>
</reference>
<dbReference type="Pfam" id="PF11307">
    <property type="entry name" value="DUF3109"/>
    <property type="match status" value="1"/>
</dbReference>
<comment type="similarity">
    <text evidence="1">Belongs to the Rv0495c family.</text>
</comment>
<dbReference type="EMBL" id="PGTN01000044">
    <property type="protein sequence ID" value="PJF47546.1"/>
    <property type="molecule type" value="Genomic_DNA"/>
</dbReference>
<comment type="caution">
    <text evidence="2">The sequence shown here is derived from an EMBL/GenBank/DDBJ whole genome shotgun (WGS) entry which is preliminary data.</text>
</comment>
<evidence type="ECO:0000313" key="2">
    <source>
        <dbReference type="EMBL" id="PJF47546.1"/>
    </source>
</evidence>
<evidence type="ECO:0000313" key="3">
    <source>
        <dbReference type="Proteomes" id="UP000230790"/>
    </source>
</evidence>
<proteinExistence type="inferred from homology"/>
<dbReference type="InterPro" id="IPR021458">
    <property type="entry name" value="Rv0495c"/>
</dbReference>
<sequence>MSERIMTDIVINGYAIDDKLLQKKAIRRCQVARCKAGCCADGVWVDYAHAQRIIAQAERIQPFMPVARRDPSAWFAELHDDDPAFPSGQYTGTTTVEDPTHPSGTTCVFLRPEDRYCAIQAACVAQGRPSWELKPYYCCLFPLVDEYADADGRPLPVRRLTLDDENDLFNRGGGCYEECACEPEYVFQIYAEEVALALGLEGYRELCAAVGVIPRL</sequence>
<evidence type="ECO:0000256" key="1">
    <source>
        <dbReference type="ARBA" id="ARBA00093770"/>
    </source>
</evidence>
<accession>A0A2M8QCK9</accession>
<dbReference type="Proteomes" id="UP000230790">
    <property type="component" value="Unassembled WGS sequence"/>
</dbReference>
<name>A0A2M8QCK9_9CHLR</name>